<evidence type="ECO:0000313" key="2">
    <source>
        <dbReference type="Proteomes" id="UP000250579"/>
    </source>
</evidence>
<protein>
    <recommendedName>
        <fullName evidence="3">DUF2793 domain-containing protein</fullName>
    </recommendedName>
</protein>
<evidence type="ECO:0008006" key="3">
    <source>
        <dbReference type="Google" id="ProtNLM"/>
    </source>
</evidence>
<dbReference type="SUPFAM" id="SSF69349">
    <property type="entry name" value="Phage fibre proteins"/>
    <property type="match status" value="1"/>
</dbReference>
<gene>
    <name evidence="1" type="ORF">CE139_13325</name>
</gene>
<accession>A0A2Z5A7D3</accession>
<dbReference type="AlphaFoldDB" id="A0A2Z5A7D3"/>
<dbReference type="RefSeq" id="WP_208690991.1">
    <property type="nucleotide sequence ID" value="NZ_CP022198.1"/>
</dbReference>
<dbReference type="InterPro" id="IPR011049">
    <property type="entry name" value="Serralysin-like_metalloprot_C"/>
</dbReference>
<reference evidence="1 2" key="1">
    <citation type="submission" date="2017-06" db="EMBL/GenBank/DDBJ databases">
        <title>Evolution towards high GC content and high-temperature stress adaptation in endophytic Pseudomonas oryzihabitans impacted its plant-growth promoting traits.</title>
        <authorList>
            <person name="Nascimento F.X."/>
        </authorList>
    </citation>
    <scope>NUCLEOTIDE SEQUENCE [LARGE SCALE GENOMIC DNA]</scope>
    <source>
        <strain evidence="1 2">MS8</strain>
    </source>
</reference>
<dbReference type="Proteomes" id="UP000250579">
    <property type="component" value="Chromosome"/>
</dbReference>
<evidence type="ECO:0000313" key="1">
    <source>
        <dbReference type="EMBL" id="AXA66758.1"/>
    </source>
</evidence>
<sequence length="558" mass="55161">MASTKLGLESLQNNAANQTLANLNFALLNQLVQAAVLDKDQSSPPASPANEALYIVGASATGSWAGQSGKLAYWLVEANAWQFITPRAGYSVRVLDEADASGLAPTYGYTGSAWAKQEGGGASPADLPITSKGDLVIGDSSGDAERLGIGSAGQVLTVADGLPAWVDPQGGSAGMSNPMTASGDIIVGGTAGAPQRLGKGSNGQVLTLSGGAPAWADPSSGGGGSGDLAYFSEARSTESPNDTVPVHSLSAVGAETDIDFAIVPKGKGALVAQVADGTRSKGNKRGRNAVDLQTDRYAAVNVARGAYSVVLGGYGNGALGDYAVVAGGNSSTAVGTSAVVGGGNSNTANGNNSTISGGYNNIASGSGSSVSGGQSNSSGADYASVLGGYTNTADAPYASVCGGYGAITRGVIGAEARASGNFSASGDAQRGRYILRQITADAAQTRLTADRGVESANNQVTLPNGSSYLFIARIVARSSSGSSAWEIKGLISRGASAGSIAFVGTPSVTRIANDSAASAWAVTAVTDTSSGALAFAATGAAGVSVRWVADVETVEVAS</sequence>
<dbReference type="InterPro" id="IPR021251">
    <property type="entry name" value="DUF2793"/>
</dbReference>
<dbReference type="Pfam" id="PF10983">
    <property type="entry name" value="DUF2793"/>
    <property type="match status" value="1"/>
</dbReference>
<dbReference type="EMBL" id="CP022198">
    <property type="protein sequence ID" value="AXA66758.1"/>
    <property type="molecule type" value="Genomic_DNA"/>
</dbReference>
<name>A0A2Z5A7D3_9PSED</name>
<organism evidence="1 2">
    <name type="scientific">Pseudomonas oryzihabitans</name>
    <dbReference type="NCBI Taxonomy" id="47885"/>
    <lineage>
        <taxon>Bacteria</taxon>
        <taxon>Pseudomonadati</taxon>
        <taxon>Pseudomonadota</taxon>
        <taxon>Gammaproteobacteria</taxon>
        <taxon>Pseudomonadales</taxon>
        <taxon>Pseudomonadaceae</taxon>
        <taxon>Pseudomonas</taxon>
    </lineage>
</organism>
<proteinExistence type="predicted"/>
<dbReference type="Gene3D" id="2.150.10.10">
    <property type="entry name" value="Serralysin-like metalloprotease, C-terminal"/>
    <property type="match status" value="1"/>
</dbReference>